<comment type="PTM">
    <text evidence="5">Methylated by PrmC. Methylation increases the termination efficiency of RF2.</text>
</comment>
<dbReference type="HOGENOM" id="CLU_3429859_0_0_10"/>
<keyword evidence="10" id="KW-1185">Reference proteome</keyword>
<evidence type="ECO:0000256" key="5">
    <source>
        <dbReference type="HAMAP-Rule" id="MF_00094"/>
    </source>
</evidence>
<dbReference type="InterPro" id="IPR045853">
    <property type="entry name" value="Pep_chain_release_fac_I_sf"/>
</dbReference>
<dbReference type="InterPro" id="IPR000352">
    <property type="entry name" value="Pep_chain_release_fac_I"/>
</dbReference>
<dbReference type="InterPro" id="IPR005139">
    <property type="entry name" value="PCRF"/>
</dbReference>
<evidence type="ECO:0000256" key="1">
    <source>
        <dbReference type="ARBA" id="ARBA00010835"/>
    </source>
</evidence>
<organism evidence="9 10">
    <name type="scientific">Rhodothermus marinus (strain ATCC 43812 / DSM 4252 / R-10)</name>
    <name type="common">Rhodothermus obamensis</name>
    <dbReference type="NCBI Taxonomy" id="518766"/>
    <lineage>
        <taxon>Bacteria</taxon>
        <taxon>Pseudomonadati</taxon>
        <taxon>Rhodothermota</taxon>
        <taxon>Rhodothermia</taxon>
        <taxon>Rhodothermales</taxon>
        <taxon>Rhodothermaceae</taxon>
        <taxon>Rhodothermus</taxon>
    </lineage>
</organism>
<dbReference type="KEGG" id="rmr:Rmar_1305"/>
<dbReference type="GO" id="GO:0016149">
    <property type="term" value="F:translation release factor activity, codon specific"/>
    <property type="evidence" value="ECO:0007669"/>
    <property type="project" value="UniProtKB-UniRule"/>
</dbReference>
<dbReference type="GO" id="GO:0005737">
    <property type="term" value="C:cytoplasm"/>
    <property type="evidence" value="ECO:0007669"/>
    <property type="project" value="UniProtKB-SubCell"/>
</dbReference>
<accession>D0MI87</accession>
<protein>
    <recommendedName>
        <fullName evidence="5 6">Peptide chain release factor 2</fullName>
        <shortName evidence="5">RF-2</shortName>
    </recommendedName>
</protein>
<dbReference type="Gene3D" id="3.30.70.1660">
    <property type="match status" value="1"/>
</dbReference>
<dbReference type="HAMAP" id="MF_00094">
    <property type="entry name" value="Rel_fac_2"/>
    <property type="match status" value="1"/>
</dbReference>
<evidence type="ECO:0000259" key="8">
    <source>
        <dbReference type="PROSITE" id="PS00745"/>
    </source>
</evidence>
<dbReference type="SMART" id="SM00937">
    <property type="entry name" value="PCRF"/>
    <property type="match status" value="1"/>
</dbReference>
<evidence type="ECO:0000313" key="9">
    <source>
        <dbReference type="EMBL" id="ACY48195.1"/>
    </source>
</evidence>
<dbReference type="FunFam" id="3.30.160.20:FF:000040">
    <property type="entry name" value="Peptide chain release factor 2"/>
    <property type="match status" value="1"/>
</dbReference>
<evidence type="ECO:0000256" key="6">
    <source>
        <dbReference type="NCBIfam" id="TIGR00020"/>
    </source>
</evidence>
<comment type="subcellular location">
    <subcellularLocation>
        <location evidence="5">Cytoplasm</location>
    </subcellularLocation>
</comment>
<name>D0MI87_RHOM4</name>
<dbReference type="PROSITE" id="PS00745">
    <property type="entry name" value="RF_PROK_I"/>
    <property type="match status" value="1"/>
</dbReference>
<evidence type="ECO:0000256" key="4">
    <source>
        <dbReference type="ARBA" id="ARBA00022917"/>
    </source>
</evidence>
<dbReference type="InterPro" id="IPR004374">
    <property type="entry name" value="PrfB"/>
</dbReference>
<keyword evidence="7" id="KW-0175">Coiled coil</keyword>
<feature type="modified residue" description="N5-methylglutamine" evidence="5">
    <location>
        <position position="246"/>
    </location>
</feature>
<dbReference type="eggNOG" id="COG1186">
    <property type="taxonomic scope" value="Bacteria"/>
</dbReference>
<dbReference type="Pfam" id="PF00472">
    <property type="entry name" value="RF-1"/>
    <property type="match status" value="1"/>
</dbReference>
<evidence type="ECO:0000256" key="7">
    <source>
        <dbReference type="SAM" id="Coils"/>
    </source>
</evidence>
<dbReference type="NCBIfam" id="TIGR00020">
    <property type="entry name" value="prfB"/>
    <property type="match status" value="1"/>
</dbReference>
<dbReference type="PANTHER" id="PTHR43116">
    <property type="entry name" value="PEPTIDE CHAIN RELEASE FACTOR 2"/>
    <property type="match status" value="1"/>
</dbReference>
<keyword evidence="4 5" id="KW-0648">Protein biosynthesis</keyword>
<dbReference type="RefSeq" id="WP_012843807.1">
    <property type="nucleotide sequence ID" value="NC_013501.1"/>
</dbReference>
<feature type="coiled-coil region" evidence="7">
    <location>
        <begin position="282"/>
        <end position="316"/>
    </location>
</feature>
<gene>
    <name evidence="5" type="primary">prfB</name>
    <name evidence="9" type="ordered locus">Rmar_1305</name>
</gene>
<comment type="function">
    <text evidence="5">Peptide chain release factor 2 directs the termination of translation in response to the peptide chain termination codons UGA and UAA.</text>
</comment>
<dbReference type="EMBL" id="CP001807">
    <property type="protein sequence ID" value="ACY48195.1"/>
    <property type="molecule type" value="Genomic_DNA"/>
</dbReference>
<dbReference type="SUPFAM" id="SSF75620">
    <property type="entry name" value="Release factor"/>
    <property type="match status" value="1"/>
</dbReference>
<dbReference type="Pfam" id="PF03462">
    <property type="entry name" value="PCRF"/>
    <property type="match status" value="1"/>
</dbReference>
<comment type="similarity">
    <text evidence="1 5">Belongs to the prokaryotic/mitochondrial release factor family.</text>
</comment>
<feature type="domain" description="Prokaryotic-type class I peptide chain release factors" evidence="8">
    <location>
        <begin position="239"/>
        <end position="255"/>
    </location>
</feature>
<dbReference type="Gene3D" id="1.20.58.410">
    <property type="entry name" value="Release factor"/>
    <property type="match status" value="1"/>
</dbReference>
<sequence length="371" mass="42783">MQEKIQSLLERVDTLGRFLDIPGRKEKIAKLNEERLAPGFWDNPERAREVEKQIAEEESWVAAWEQLRRQADDVQTLLELQQEEPDANLEEEIAREVARLEQQLDELELRSLLTDPDDHRNAILTIHPGAGGTESQDWAEMLLRMYTRWGERHGYDVELLEYQAGDVAGIKSATLRIAGPYAYGYLKGESGVHRLVRISPFDASGRRHTSFASVFVYPEIDDSIEVDIRPDEIEMQTFRSGGKGGQNVNKVETGVRLIWHGKLSNGEEARVVAECTEERSQLQNRQRALTMLKSRIYQLEREIREAEKRKRESQKKKIEWGSQIRSYVFQPYTMVNDHRTETKVTDVQAVMDGDLDPFIRAYLLSQVNEAA</sequence>
<reference evidence="9 10" key="1">
    <citation type="journal article" date="2009" name="Stand. Genomic Sci.">
        <title>Complete genome sequence of Rhodothermus marinus type strain (R-10).</title>
        <authorList>
            <person name="Nolan M."/>
            <person name="Tindall B.J."/>
            <person name="Pomrenke H."/>
            <person name="Lapidus A."/>
            <person name="Copeland A."/>
            <person name="Glavina Del Rio T."/>
            <person name="Lucas S."/>
            <person name="Chen F."/>
            <person name="Tice H."/>
            <person name="Cheng J.F."/>
            <person name="Saunders E."/>
            <person name="Han C."/>
            <person name="Bruce D."/>
            <person name="Goodwin L."/>
            <person name="Chain P."/>
            <person name="Pitluck S."/>
            <person name="Ovchinikova G."/>
            <person name="Pati A."/>
            <person name="Ivanova N."/>
            <person name="Mavromatis K."/>
            <person name="Chen A."/>
            <person name="Palaniappan K."/>
            <person name="Land M."/>
            <person name="Hauser L."/>
            <person name="Chang Y.J."/>
            <person name="Jeffries C.D."/>
            <person name="Brettin T."/>
            <person name="Goker M."/>
            <person name="Bristow J."/>
            <person name="Eisen J.A."/>
            <person name="Markowitz V."/>
            <person name="Hugenholtz P."/>
            <person name="Kyrpides N.C."/>
            <person name="Klenk H.P."/>
            <person name="Detter J.C."/>
        </authorList>
    </citation>
    <scope>NUCLEOTIDE SEQUENCE [LARGE SCALE GENOMIC DNA]</scope>
    <source>
        <strain evidence="10">ATCC 43812 / DSM 4252 / R-10</strain>
    </source>
</reference>
<proteinExistence type="inferred from homology"/>
<evidence type="ECO:0000313" key="10">
    <source>
        <dbReference type="Proteomes" id="UP000002221"/>
    </source>
</evidence>
<dbReference type="PANTHER" id="PTHR43116:SF3">
    <property type="entry name" value="CLASS I PEPTIDE CHAIN RELEASE FACTOR"/>
    <property type="match status" value="1"/>
</dbReference>
<dbReference type="Proteomes" id="UP000002221">
    <property type="component" value="Chromosome"/>
</dbReference>
<dbReference type="OrthoDB" id="9806673at2"/>
<keyword evidence="3 5" id="KW-0963">Cytoplasm</keyword>
<dbReference type="STRING" id="518766.Rmar_1305"/>
<keyword evidence="2 5" id="KW-0488">Methylation</keyword>
<dbReference type="AlphaFoldDB" id="D0MI87"/>
<dbReference type="Gene3D" id="3.30.160.20">
    <property type="match status" value="1"/>
</dbReference>
<evidence type="ECO:0000256" key="2">
    <source>
        <dbReference type="ARBA" id="ARBA00022481"/>
    </source>
</evidence>
<feature type="coiled-coil region" evidence="7">
    <location>
        <begin position="64"/>
        <end position="110"/>
    </location>
</feature>
<evidence type="ECO:0000256" key="3">
    <source>
        <dbReference type="ARBA" id="ARBA00022490"/>
    </source>
</evidence>